<dbReference type="GO" id="GO:0004497">
    <property type="term" value="F:monooxygenase activity"/>
    <property type="evidence" value="ECO:0007669"/>
    <property type="project" value="UniProtKB-KW"/>
</dbReference>
<keyword evidence="3" id="KW-1185">Reference proteome</keyword>
<dbReference type="PROSITE" id="PS01304">
    <property type="entry name" value="UBIH"/>
    <property type="match status" value="1"/>
</dbReference>
<dbReference type="Pfam" id="PF01494">
    <property type="entry name" value="FAD_binding_3"/>
    <property type="match status" value="2"/>
</dbReference>
<organism evidence="2 3">
    <name type="scientific">Roseateles albus</name>
    <dbReference type="NCBI Taxonomy" id="2987525"/>
    <lineage>
        <taxon>Bacteria</taxon>
        <taxon>Pseudomonadati</taxon>
        <taxon>Pseudomonadota</taxon>
        <taxon>Betaproteobacteria</taxon>
        <taxon>Burkholderiales</taxon>
        <taxon>Sphaerotilaceae</taxon>
        <taxon>Roseateles</taxon>
    </lineage>
</organism>
<dbReference type="EMBL" id="JAQQXT010000008">
    <property type="protein sequence ID" value="MDC8772710.1"/>
    <property type="molecule type" value="Genomic_DNA"/>
</dbReference>
<sequence>MQKYEVLVRGSGCVGRSLALALGAQGLRVALLGSAEASLAQREDVRSYALNAASVRLLRELKVWDSLPLDAISPVYDIKVSGDQAGALLEFSAWQQGVAELAFIVDAGALEQQLATALRFSPHVKIVDAPVPADLTALCEGRDSQQRAELGVRFEAHAYGHRAIAARLSSNLPHQGVARQWFRSPDVLALLPIEKPSAGCSYGLVWSLPEQQALDLLAEPDAEFEAAMNAASGGEAGILTLATGRSSWPLARAQAEPVQGPGWVLLGDAAHLVHPLAGQGLNLGLADVAALAAVLATKEAWRSVGDERLLRRFARARMAPNWAMGELTDGLLKVFASEAMPLRELRNKGLNALNSVPPLKRWLTTRALGL</sequence>
<gene>
    <name evidence="2" type="ORF">PRZ03_14085</name>
</gene>
<comment type="caution">
    <text evidence="2">The sequence shown here is derived from an EMBL/GenBank/DDBJ whole genome shotgun (WGS) entry which is preliminary data.</text>
</comment>
<proteinExistence type="predicted"/>
<evidence type="ECO:0000259" key="1">
    <source>
        <dbReference type="Pfam" id="PF01494"/>
    </source>
</evidence>
<dbReference type="PANTHER" id="PTHR43876:SF7">
    <property type="entry name" value="UBIQUINONE BIOSYNTHESIS MONOOXYGENASE COQ6, MITOCHONDRIAL"/>
    <property type="match status" value="1"/>
</dbReference>
<dbReference type="PANTHER" id="PTHR43876">
    <property type="entry name" value="UBIQUINONE BIOSYNTHESIS MONOOXYGENASE COQ6, MITOCHONDRIAL"/>
    <property type="match status" value="1"/>
</dbReference>
<feature type="domain" description="FAD-binding" evidence="1">
    <location>
        <begin position="4"/>
        <end position="71"/>
    </location>
</feature>
<evidence type="ECO:0000313" key="2">
    <source>
        <dbReference type="EMBL" id="MDC8772710.1"/>
    </source>
</evidence>
<dbReference type="SUPFAM" id="SSF51905">
    <property type="entry name" value="FAD/NAD(P)-binding domain"/>
    <property type="match status" value="1"/>
</dbReference>
<dbReference type="InterPro" id="IPR002938">
    <property type="entry name" value="FAD-bd"/>
</dbReference>
<feature type="domain" description="FAD-binding" evidence="1">
    <location>
        <begin position="128"/>
        <end position="324"/>
    </location>
</feature>
<dbReference type="InterPro" id="IPR036188">
    <property type="entry name" value="FAD/NAD-bd_sf"/>
</dbReference>
<keyword evidence="2" id="KW-0560">Oxidoreductase</keyword>
<dbReference type="InterPro" id="IPR018168">
    <property type="entry name" value="Ubi_Hdrlase_CS"/>
</dbReference>
<evidence type="ECO:0000313" key="3">
    <source>
        <dbReference type="Proteomes" id="UP001221189"/>
    </source>
</evidence>
<accession>A0ABT5KID4</accession>
<dbReference type="RefSeq" id="WP_273600886.1">
    <property type="nucleotide sequence ID" value="NZ_JAQQXT010000008.1"/>
</dbReference>
<dbReference type="Proteomes" id="UP001221189">
    <property type="component" value="Unassembled WGS sequence"/>
</dbReference>
<dbReference type="PRINTS" id="PR00420">
    <property type="entry name" value="RNGMNOXGNASE"/>
</dbReference>
<protein>
    <submittedName>
        <fullName evidence="2">FAD-dependent monooxygenase</fullName>
    </submittedName>
</protein>
<dbReference type="Gene3D" id="3.50.50.60">
    <property type="entry name" value="FAD/NAD(P)-binding domain"/>
    <property type="match status" value="2"/>
</dbReference>
<name>A0ABT5KID4_9BURK</name>
<keyword evidence="2" id="KW-0503">Monooxygenase</keyword>
<reference evidence="2 3" key="1">
    <citation type="submission" date="2022-10" db="EMBL/GenBank/DDBJ databases">
        <title>Paucibacter sp. hw1 Genome sequencing.</title>
        <authorList>
            <person name="Park S."/>
        </authorList>
    </citation>
    <scope>NUCLEOTIDE SEQUENCE [LARGE SCALE GENOMIC DNA]</scope>
    <source>
        <strain evidence="3">hw1</strain>
    </source>
</reference>
<dbReference type="InterPro" id="IPR051205">
    <property type="entry name" value="UbiH/COQ6_monooxygenase"/>
</dbReference>